<evidence type="ECO:0000259" key="7">
    <source>
        <dbReference type="Pfam" id="PF17677"/>
    </source>
</evidence>
<evidence type="ECO:0000259" key="5">
    <source>
        <dbReference type="Pfam" id="PF01074"/>
    </source>
</evidence>
<feature type="domain" description="Glycosyl hydrolase family 38 C-terminal" evidence="6">
    <location>
        <begin position="560"/>
        <end position="779"/>
    </location>
</feature>
<evidence type="ECO:0000313" key="9">
    <source>
        <dbReference type="Proteomes" id="UP000346198"/>
    </source>
</evidence>
<dbReference type="GO" id="GO:0046872">
    <property type="term" value="F:metal ion binding"/>
    <property type="evidence" value="ECO:0007669"/>
    <property type="project" value="UniProtKB-KW"/>
</dbReference>
<evidence type="ECO:0000256" key="4">
    <source>
        <dbReference type="ARBA" id="ARBA00023295"/>
    </source>
</evidence>
<name>A0A6C2URU9_9BACT</name>
<dbReference type="GO" id="GO:0009313">
    <property type="term" value="P:oligosaccharide catabolic process"/>
    <property type="evidence" value="ECO:0007669"/>
    <property type="project" value="TreeGrafter"/>
</dbReference>
<keyword evidence="2" id="KW-0479">Metal-binding</keyword>
<accession>A0A6C2URU9</accession>
<comment type="similarity">
    <text evidence="1">Belongs to the glycosyl hydrolase 38 family.</text>
</comment>
<dbReference type="InterPro" id="IPR037094">
    <property type="entry name" value="Glyco_hydro_38_cen_sf"/>
</dbReference>
<dbReference type="InterPro" id="IPR011013">
    <property type="entry name" value="Gal_mutarotase_sf_dom"/>
</dbReference>
<evidence type="ECO:0000256" key="3">
    <source>
        <dbReference type="ARBA" id="ARBA00022801"/>
    </source>
</evidence>
<evidence type="ECO:0000259" key="6">
    <source>
        <dbReference type="Pfam" id="PF07748"/>
    </source>
</evidence>
<evidence type="ECO:0000313" key="8">
    <source>
        <dbReference type="EMBL" id="VGO21971.1"/>
    </source>
</evidence>
<dbReference type="InterPro" id="IPR027291">
    <property type="entry name" value="Glyco_hydro_38_N_sf"/>
</dbReference>
<dbReference type="InterPro" id="IPR000602">
    <property type="entry name" value="Glyco_hydro_38_N"/>
</dbReference>
<dbReference type="PANTHER" id="PTHR46017">
    <property type="entry name" value="ALPHA-MANNOSIDASE 2C1"/>
    <property type="match status" value="1"/>
</dbReference>
<dbReference type="InterPro" id="IPR011682">
    <property type="entry name" value="Glyco_hydro_38_C"/>
</dbReference>
<keyword evidence="9" id="KW-1185">Reference proteome</keyword>
<evidence type="ECO:0000256" key="1">
    <source>
        <dbReference type="ARBA" id="ARBA00009792"/>
    </source>
</evidence>
<dbReference type="GO" id="GO:0006013">
    <property type="term" value="P:mannose metabolic process"/>
    <property type="evidence" value="ECO:0007669"/>
    <property type="project" value="InterPro"/>
</dbReference>
<dbReference type="EMBL" id="CAAHFH010000002">
    <property type="protein sequence ID" value="VGO21971.1"/>
    <property type="molecule type" value="Genomic_DNA"/>
</dbReference>
<keyword evidence="3 8" id="KW-0378">Hydrolase</keyword>
<proteinExistence type="inferred from homology"/>
<dbReference type="GO" id="GO:0030246">
    <property type="term" value="F:carbohydrate binding"/>
    <property type="evidence" value="ECO:0007669"/>
    <property type="project" value="InterPro"/>
</dbReference>
<keyword evidence="4" id="KW-0326">Glycosidase</keyword>
<dbReference type="Pfam" id="PF17677">
    <property type="entry name" value="Glyco_hydro38C2"/>
    <property type="match status" value="1"/>
</dbReference>
<dbReference type="Gene3D" id="2.70.98.30">
    <property type="entry name" value="Golgi alpha-mannosidase II, domain 4"/>
    <property type="match status" value="1"/>
</dbReference>
<protein>
    <submittedName>
        <fullName evidence="8">Mannosylglycerate hydrolase</fullName>
    </submittedName>
</protein>
<dbReference type="SUPFAM" id="SSF88688">
    <property type="entry name" value="Families 57/38 glycoside transferase middle domain"/>
    <property type="match status" value="1"/>
</dbReference>
<dbReference type="Gene3D" id="1.20.1270.50">
    <property type="entry name" value="Glycoside hydrolase family 38, central domain"/>
    <property type="match status" value="1"/>
</dbReference>
<dbReference type="PANTHER" id="PTHR46017:SF2">
    <property type="entry name" value="MANNOSYLGLYCERATE HYDROLASE"/>
    <property type="match status" value="1"/>
</dbReference>
<reference evidence="8 9" key="1">
    <citation type="submission" date="2019-04" db="EMBL/GenBank/DDBJ databases">
        <authorList>
            <person name="Van Vliet M D."/>
        </authorList>
    </citation>
    <scope>NUCLEOTIDE SEQUENCE [LARGE SCALE GENOMIC DNA]</scope>
    <source>
        <strain evidence="8 9">F21</strain>
    </source>
</reference>
<dbReference type="SUPFAM" id="SSF88713">
    <property type="entry name" value="Glycoside hydrolase/deacetylase"/>
    <property type="match status" value="1"/>
</dbReference>
<dbReference type="Pfam" id="PF01074">
    <property type="entry name" value="Glyco_hydro_38N"/>
    <property type="match status" value="1"/>
</dbReference>
<sequence>MSVRKVHVVSNTHWDREHRHGFQETRFMLVETIDRLIEIMEADPEFKYFTFDGQTVWIEDYLEVKPQMRERLKALIEADRIQIGPWYSLPDHFSSHPEALVRNLLIGHRLSESMGGVTKFGYSIFSFSQIAQLPQIYSGFGVDSLVFYKLYPIDVLKKSEFWWESPDGTKALCSRLGPLARANFYFSFTIPAILGGDALSKEEGSWQVEFTEGAKICRLIDDTFEHPHATELEQDIRIRDEVIAESVEKTVESAACESFNKEVLLGFDGNDFTMPLAELPEALRKANEVSEDVTFIHSTPLDYFADFRKNTDLSLLPKVGGEMRHGPLCRQHCELMGTAIKIMHRMAKAESLLIHTAEPFAAFGAMGGGTYPRDMLRLAWKKLMQCHAHDSTHGIGVPNIVQDTLHRLIEVQEMSEGVANRAFQGLVKQIDTSTADSGDIFITVFNPTATERSEIARLLVEIPRGEKIVDWHLEDMDDNRVNIYTHTETPINLASVNHENRPKALYIKRVDVDAEVNGIPAYGYKTLRLVRNIDEGFLDIFPFPNPKDPYRPLGRMPNVLENEFLKVDIQPNGTVDVTDKENGKVTRGLNLILDTGDAGDMWIHRKPKINKIISNLGAQADIQLMRNSGLSASFRVEMVLNIPESLTQDRLCRSEHTVPVKFTTDITLAKGSRRLEFKMQYNNVCKDHMLTVRFPAGIETDTLVSDVAFEVRERPVEFITDVNGVRGDELRRQPKHRFIDISDGKNGLAIFGKGQNEYEPHQYENGAGIEMTLMRAMTQTFPVHWDVFFSYENEESQSLGEQTFEYALYFHEGDYKSGCVQAEAQQYITPVVAAQYGKGRFVGTLPLEQGSFLNVTSPLTNVSAVKLAEDRSDALVVRVNNPTDEPIEETLTFLRPVKKAWLCNMNEETDAELPLETQSREAGAIVTATQRSGEAMVGNSVAVTLDPFKIVTVMAEF</sequence>
<dbReference type="RefSeq" id="WP_136063397.1">
    <property type="nucleotide sequence ID" value="NZ_CAAHFH010000002.1"/>
</dbReference>
<dbReference type="Gene3D" id="3.20.110.10">
    <property type="entry name" value="Glycoside hydrolase 38, N terminal domain"/>
    <property type="match status" value="2"/>
</dbReference>
<dbReference type="AlphaFoldDB" id="A0A6C2URU9"/>
<feature type="domain" description="Glycoside hydrolase family 38 N-terminal" evidence="5">
    <location>
        <begin position="5"/>
        <end position="309"/>
    </location>
</feature>
<dbReference type="InterPro" id="IPR028995">
    <property type="entry name" value="Glyco_hydro_57/38_cen_sf"/>
</dbReference>
<evidence type="ECO:0000256" key="2">
    <source>
        <dbReference type="ARBA" id="ARBA00022723"/>
    </source>
</evidence>
<dbReference type="Pfam" id="PF07748">
    <property type="entry name" value="Glyco_hydro_38C"/>
    <property type="match status" value="1"/>
</dbReference>
<dbReference type="SUPFAM" id="SSF74650">
    <property type="entry name" value="Galactose mutarotase-like"/>
    <property type="match status" value="1"/>
</dbReference>
<dbReference type="GO" id="GO:0004559">
    <property type="term" value="F:alpha-mannosidase activity"/>
    <property type="evidence" value="ECO:0007669"/>
    <property type="project" value="InterPro"/>
</dbReference>
<dbReference type="Proteomes" id="UP000346198">
    <property type="component" value="Unassembled WGS sequence"/>
</dbReference>
<gene>
    <name evidence="8" type="primary">mngB_4</name>
    <name evidence="8" type="ORF">SCARR_04051</name>
</gene>
<organism evidence="8 9">
    <name type="scientific">Pontiella sulfatireligans</name>
    <dbReference type="NCBI Taxonomy" id="2750658"/>
    <lineage>
        <taxon>Bacteria</taxon>
        <taxon>Pseudomonadati</taxon>
        <taxon>Kiritimatiellota</taxon>
        <taxon>Kiritimatiellia</taxon>
        <taxon>Kiritimatiellales</taxon>
        <taxon>Pontiellaceae</taxon>
        <taxon>Pontiella</taxon>
    </lineage>
</organism>
<feature type="domain" description="Glycosyl hydrolases family 38 C-terminal" evidence="7">
    <location>
        <begin position="861"/>
        <end position="953"/>
    </location>
</feature>
<dbReference type="InterPro" id="IPR041147">
    <property type="entry name" value="GH38_C"/>
</dbReference>
<dbReference type="InterPro" id="IPR011330">
    <property type="entry name" value="Glyco_hydro/deAcase_b/a-brl"/>
</dbReference>